<name>W6RJP5_9HYPH</name>
<dbReference type="PATRIC" id="fig|348824.6.peg.5582"/>
<dbReference type="HOGENOM" id="CLU_3084076_0_0_5"/>
<dbReference type="AlphaFoldDB" id="W6RJP5"/>
<dbReference type="Proteomes" id="UP000019443">
    <property type="component" value="Plasmid pLPU83c"/>
</dbReference>
<gene>
    <name evidence="1" type="ORF">LPU83_pLPU83c_0805</name>
</gene>
<accession>W6RJP5</accession>
<organism evidence="1 2">
    <name type="scientific">Rhizobium favelukesii</name>
    <dbReference type="NCBI Taxonomy" id="348824"/>
    <lineage>
        <taxon>Bacteria</taxon>
        <taxon>Pseudomonadati</taxon>
        <taxon>Pseudomonadota</taxon>
        <taxon>Alphaproteobacteria</taxon>
        <taxon>Hyphomicrobiales</taxon>
        <taxon>Rhizobiaceae</taxon>
        <taxon>Rhizobium/Agrobacterium group</taxon>
        <taxon>Rhizobium</taxon>
    </lineage>
</organism>
<evidence type="ECO:0000313" key="2">
    <source>
        <dbReference type="Proteomes" id="UP000019443"/>
    </source>
</evidence>
<evidence type="ECO:0000313" key="1">
    <source>
        <dbReference type="EMBL" id="CDM61367.1"/>
    </source>
</evidence>
<proteinExistence type="predicted"/>
<protein>
    <recommendedName>
        <fullName evidence="3">DUF4142 domain-containing protein</fullName>
    </recommendedName>
</protein>
<dbReference type="EMBL" id="HG916854">
    <property type="protein sequence ID" value="CDM61367.1"/>
    <property type="molecule type" value="Genomic_DNA"/>
</dbReference>
<keyword evidence="1" id="KW-0614">Plasmid</keyword>
<dbReference type="KEGG" id="rhl:LPU83_pLPU83c_0805"/>
<evidence type="ECO:0008006" key="3">
    <source>
        <dbReference type="Google" id="ProtNLM"/>
    </source>
</evidence>
<reference evidence="1" key="1">
    <citation type="submission" date="2013-11" db="EMBL/GenBank/DDBJ databases">
        <title>Draft genome sequence of the broad-host-range Rhizobium sp. LPU83 strain, a member of the low-genetic diversity Oregon-like Rhizobium sp. group.</title>
        <authorList>
            <person name="Wibberg D."/>
            <person name="Puehler A."/>
            <person name="Schlueter A."/>
        </authorList>
    </citation>
    <scope>NUCLEOTIDE SEQUENCE [LARGE SCALE GENOMIC DNA]</scope>
    <source>
        <strain evidence="1">LPU83</strain>
        <plasmid evidence="1">pLPU83c</plasmid>
    </source>
</reference>
<keyword evidence="2" id="KW-1185">Reference proteome</keyword>
<geneLocation type="plasmid" evidence="1 2">
    <name>pLPU83c</name>
</geneLocation>
<sequence>MDLSKRHGDERGNAVLKAWAAKMWPALEYHLEMAKELNKGSEPSIGPEAVIR</sequence>